<evidence type="ECO:0000313" key="1">
    <source>
        <dbReference type="EMBL" id="RAP70856.1"/>
    </source>
</evidence>
<protein>
    <submittedName>
        <fullName evidence="1">Uncharacterized protein</fullName>
    </submittedName>
</protein>
<dbReference type="Proteomes" id="UP000244334">
    <property type="component" value="Unassembled WGS sequence"/>
</dbReference>
<gene>
    <name evidence="1" type="ORF">ACZ87_02339</name>
</gene>
<evidence type="ECO:0000313" key="2">
    <source>
        <dbReference type="Proteomes" id="UP000244334"/>
    </source>
</evidence>
<proteinExistence type="predicted"/>
<keyword evidence="2" id="KW-1185">Reference proteome</keyword>
<sequence length="47" mass="5271">MNINAVTSVTTVTTKNTHKHIKSGEMTSFSGWRGFRLAARQLYGTDR</sequence>
<accession>A0A328TST0</accession>
<reference evidence="1" key="1">
    <citation type="submission" date="2018-04" db="EMBL/GenBank/DDBJ databases">
        <title>Genomes of the Obligate Erwinia dacicola and Facultative Enterobacter sp. OLF Endosymbionts of the Olive Fruit fly, Bactrocera oleae.</title>
        <authorList>
            <person name="Estes A.M."/>
            <person name="Hearn D.J."/>
            <person name="Agarwal S."/>
            <person name="Pierson E.A."/>
            <person name="Dunning-Hotopp J.C."/>
        </authorList>
    </citation>
    <scope>NUCLEOTIDE SEQUENCE [LARGE SCALE GENOMIC DNA]</scope>
    <source>
        <strain evidence="1">Oroville</strain>
    </source>
</reference>
<comment type="caution">
    <text evidence="1">The sequence shown here is derived from an EMBL/GenBank/DDBJ whole genome shotgun (WGS) entry which is preliminary data.</text>
</comment>
<organism evidence="1 2">
    <name type="scientific">Candidatus Erwinia dacicola</name>
    <dbReference type="NCBI Taxonomy" id="252393"/>
    <lineage>
        <taxon>Bacteria</taxon>
        <taxon>Pseudomonadati</taxon>
        <taxon>Pseudomonadota</taxon>
        <taxon>Gammaproteobacteria</taxon>
        <taxon>Enterobacterales</taxon>
        <taxon>Erwiniaceae</taxon>
        <taxon>Erwinia</taxon>
    </lineage>
</organism>
<name>A0A328TST0_9GAMM</name>
<dbReference type="AlphaFoldDB" id="A0A328TST0"/>
<dbReference type="EMBL" id="LJAM02000248">
    <property type="protein sequence ID" value="RAP70856.1"/>
    <property type="molecule type" value="Genomic_DNA"/>
</dbReference>